<keyword evidence="3" id="KW-1185">Reference proteome</keyword>
<dbReference type="AlphaFoldDB" id="A0A073IKE1"/>
<feature type="signal peptide" evidence="1">
    <location>
        <begin position="1"/>
        <end position="18"/>
    </location>
</feature>
<protein>
    <submittedName>
        <fullName evidence="2">Uncharacterized protein</fullName>
    </submittedName>
</protein>
<dbReference type="OrthoDB" id="573055at2"/>
<sequence length="117" mass="12994">MIKQSTFLLALCASPAFADPAKVQHVSVAKRGDSYTFNVTIRHSDTGWDDYADAWRIKDMDGKVLGERILAHPHVNEQPFTRSLSGVKIPDGLKEVVVQARDSVTGWAEMEKTVKLP</sequence>
<comment type="caution">
    <text evidence="2">The sequence shown here is derived from an EMBL/GenBank/DDBJ whole genome shotgun (WGS) entry which is preliminary data.</text>
</comment>
<keyword evidence="1" id="KW-0732">Signal</keyword>
<gene>
    <name evidence="2" type="ORF">DSW25_02575</name>
</gene>
<evidence type="ECO:0000313" key="3">
    <source>
        <dbReference type="Proteomes" id="UP000027734"/>
    </source>
</evidence>
<dbReference type="EMBL" id="JAMC01000001">
    <property type="protein sequence ID" value="KEJ90803.1"/>
    <property type="molecule type" value="Genomic_DNA"/>
</dbReference>
<dbReference type="STRING" id="1300350.Z948_1804"/>
<reference evidence="2 3" key="1">
    <citation type="submission" date="2014-01" db="EMBL/GenBank/DDBJ databases">
        <title>Sulfitobacter donghicola JCM 14565 Genome Sequencing.</title>
        <authorList>
            <person name="Lai Q."/>
            <person name="Hong Z."/>
        </authorList>
    </citation>
    <scope>NUCLEOTIDE SEQUENCE [LARGE SCALE GENOMIC DNA]</scope>
    <source>
        <strain evidence="2 3">JCM 14565</strain>
    </source>
</reference>
<evidence type="ECO:0000313" key="2">
    <source>
        <dbReference type="EMBL" id="KEJ90803.1"/>
    </source>
</evidence>
<organism evidence="2 3">
    <name type="scientific">Sulfitobacter donghicola DSW-25 = KCTC 12864 = JCM 14565</name>
    <dbReference type="NCBI Taxonomy" id="1300350"/>
    <lineage>
        <taxon>Bacteria</taxon>
        <taxon>Pseudomonadati</taxon>
        <taxon>Pseudomonadota</taxon>
        <taxon>Alphaproteobacteria</taxon>
        <taxon>Rhodobacterales</taxon>
        <taxon>Roseobacteraceae</taxon>
        <taxon>Sulfitobacter</taxon>
    </lineage>
</organism>
<accession>A0A073IKE1</accession>
<name>A0A073IKE1_9RHOB</name>
<proteinExistence type="predicted"/>
<dbReference type="Proteomes" id="UP000027734">
    <property type="component" value="Unassembled WGS sequence"/>
</dbReference>
<dbReference type="eggNOG" id="ENOG5032S0I">
    <property type="taxonomic scope" value="Bacteria"/>
</dbReference>
<evidence type="ECO:0000256" key="1">
    <source>
        <dbReference type="SAM" id="SignalP"/>
    </source>
</evidence>
<feature type="chain" id="PRO_5001691268" evidence="1">
    <location>
        <begin position="19"/>
        <end position="117"/>
    </location>
</feature>